<dbReference type="OrthoDB" id="37537at2759"/>
<evidence type="ECO:0000313" key="4">
    <source>
        <dbReference type="EMBL" id="CEL08443.1"/>
    </source>
</evidence>
<accession>A0A0U5G9X9</accession>
<evidence type="ECO:0000313" key="5">
    <source>
        <dbReference type="Proteomes" id="UP000054771"/>
    </source>
</evidence>
<dbReference type="Gene3D" id="3.20.20.100">
    <property type="entry name" value="NADP-dependent oxidoreductase domain"/>
    <property type="match status" value="1"/>
</dbReference>
<evidence type="ECO:0000259" key="3">
    <source>
        <dbReference type="Pfam" id="PF00248"/>
    </source>
</evidence>
<dbReference type="STRING" id="454130.A0A0U5G9X9"/>
<feature type="compositionally biased region" description="Low complexity" evidence="2">
    <location>
        <begin position="1"/>
        <end position="16"/>
    </location>
</feature>
<protein>
    <submittedName>
        <fullName evidence="4">Putative Aldo-keto reductase (AKR13), puatative (AFU_orthologue AFUA_7G00700)</fullName>
    </submittedName>
</protein>
<organism evidence="4 5">
    <name type="scientific">Aspergillus calidoustus</name>
    <dbReference type="NCBI Taxonomy" id="454130"/>
    <lineage>
        <taxon>Eukaryota</taxon>
        <taxon>Fungi</taxon>
        <taxon>Dikarya</taxon>
        <taxon>Ascomycota</taxon>
        <taxon>Pezizomycotina</taxon>
        <taxon>Eurotiomycetes</taxon>
        <taxon>Eurotiomycetidae</taxon>
        <taxon>Eurotiales</taxon>
        <taxon>Aspergillaceae</taxon>
        <taxon>Aspergillus</taxon>
        <taxon>Aspergillus subgen. Nidulantes</taxon>
    </lineage>
</organism>
<dbReference type="OMA" id="MSDFYTT"/>
<dbReference type="InterPro" id="IPR050791">
    <property type="entry name" value="Aldo-Keto_reductase"/>
</dbReference>
<dbReference type="SUPFAM" id="SSF51430">
    <property type="entry name" value="NAD(P)-linked oxidoreductase"/>
    <property type="match status" value="1"/>
</dbReference>
<dbReference type="InterPro" id="IPR036812">
    <property type="entry name" value="NAD(P)_OxRdtase_dom_sf"/>
</dbReference>
<dbReference type="InterPro" id="IPR023210">
    <property type="entry name" value="NADP_OxRdtase_dom"/>
</dbReference>
<dbReference type="Proteomes" id="UP000054771">
    <property type="component" value="Unassembled WGS sequence"/>
</dbReference>
<dbReference type="GO" id="GO:0016491">
    <property type="term" value="F:oxidoreductase activity"/>
    <property type="evidence" value="ECO:0007669"/>
    <property type="project" value="UniProtKB-KW"/>
</dbReference>
<dbReference type="GO" id="GO:0005737">
    <property type="term" value="C:cytoplasm"/>
    <property type="evidence" value="ECO:0007669"/>
    <property type="project" value="TreeGrafter"/>
</dbReference>
<dbReference type="PANTHER" id="PTHR43625:SF40">
    <property type="entry name" value="ALDO-KETO REDUCTASE YAKC [NADP(+)]"/>
    <property type="match status" value="1"/>
</dbReference>
<dbReference type="PANTHER" id="PTHR43625">
    <property type="entry name" value="AFLATOXIN B1 ALDEHYDE REDUCTASE"/>
    <property type="match status" value="1"/>
</dbReference>
<feature type="region of interest" description="Disordered" evidence="2">
    <location>
        <begin position="1"/>
        <end position="21"/>
    </location>
</feature>
<evidence type="ECO:0000256" key="2">
    <source>
        <dbReference type="SAM" id="MobiDB-lite"/>
    </source>
</evidence>
<keyword evidence="5" id="KW-1185">Reference proteome</keyword>
<name>A0A0U5G9X9_ASPCI</name>
<dbReference type="AlphaFoldDB" id="A0A0U5G9X9"/>
<dbReference type="Pfam" id="PF00248">
    <property type="entry name" value="Aldo_ket_red"/>
    <property type="match status" value="1"/>
</dbReference>
<feature type="domain" description="NADP-dependent oxidoreductase" evidence="3">
    <location>
        <begin position="77"/>
        <end position="373"/>
    </location>
</feature>
<sequence>MPRQTNPQPTQQSPQNPVYPPGHVVCKQINREQFSRRQGNATLDISRTTTYNTNKIFSDMAPLPTRPLGKNGPQVPRLGFGTMGLSVFYGPVKPDSERLALLDKAYELGETFWDSAQLYGDSEVLIGKWLAANPSKRKDIFLATKFYYRLVNGERVTDTTAENAKRCCAESLERLGVDSIDLYYAHRLDPNTPVEETVQALAELKAEGKIKYLGLSECSSESLRRACKVHHIDAVQVEYSPFSLEIESEQIGLLKTARELGVAVVAYSPLSRGILSGTIRERPDYGADDIRAILPRYSKENFPKNVEAVDKLRALAEEKGVTVTQLTLAWLLAQGDDIFPIPGTTRVEALVENVESLKVELTEEEVRRYRQIVEESDVSGTRYPEAFSATLFVDTVPLKA</sequence>
<keyword evidence="1" id="KW-0560">Oxidoreductase</keyword>
<evidence type="ECO:0000256" key="1">
    <source>
        <dbReference type="ARBA" id="ARBA00023002"/>
    </source>
</evidence>
<gene>
    <name evidence="4" type="ORF">ASPCAL11593</name>
</gene>
<proteinExistence type="predicted"/>
<dbReference type="EMBL" id="CDMC01000011">
    <property type="protein sequence ID" value="CEL08443.1"/>
    <property type="molecule type" value="Genomic_DNA"/>
</dbReference>
<reference evidence="5" key="1">
    <citation type="journal article" date="2016" name="Genome Announc.">
        <title>Draft genome sequences of fungus Aspergillus calidoustus.</title>
        <authorList>
            <person name="Horn F."/>
            <person name="Linde J."/>
            <person name="Mattern D.J."/>
            <person name="Walther G."/>
            <person name="Guthke R."/>
            <person name="Scherlach K."/>
            <person name="Martin K."/>
            <person name="Brakhage A.A."/>
            <person name="Petzke L."/>
            <person name="Valiante V."/>
        </authorList>
    </citation>
    <scope>NUCLEOTIDE SEQUENCE [LARGE SCALE GENOMIC DNA]</scope>
    <source>
        <strain evidence="5">SF006504</strain>
    </source>
</reference>